<evidence type="ECO:0000259" key="2">
    <source>
        <dbReference type="Pfam" id="PF00535"/>
    </source>
</evidence>
<dbReference type="GeneID" id="49616393"/>
<feature type="domain" description="Glycosyltransferase 2-like" evidence="2">
    <location>
        <begin position="580"/>
        <end position="760"/>
    </location>
</feature>
<evidence type="ECO:0000313" key="4">
    <source>
        <dbReference type="Proteomes" id="UP000256503"/>
    </source>
</evidence>
<keyword evidence="1" id="KW-0997">Cell inner membrane</keyword>
<feature type="domain" description="Glycosyltransferase 2-like" evidence="2">
    <location>
        <begin position="8"/>
        <end position="146"/>
    </location>
</feature>
<evidence type="ECO:0000256" key="1">
    <source>
        <dbReference type="ARBA" id="ARBA00022519"/>
    </source>
</evidence>
<reference evidence="3 4" key="1">
    <citation type="submission" date="2018-07" db="EMBL/GenBank/DDBJ databases">
        <title>Complete genome sequence of a Pseudomonas plecoglossicida strain pathogenic to the marine fish, Larimichthys crocea.</title>
        <authorList>
            <person name="Tao Z."/>
        </authorList>
    </citation>
    <scope>NUCLEOTIDE SEQUENCE [LARGE SCALE GENOMIC DNA]</scope>
    <source>
        <strain evidence="3 4">XSDHY-P</strain>
    </source>
</reference>
<dbReference type="PANTHER" id="PTHR43685:SF2">
    <property type="entry name" value="GLYCOSYLTRANSFERASE 2-LIKE DOMAIN-CONTAINING PROTEIN"/>
    <property type="match status" value="1"/>
</dbReference>
<protein>
    <submittedName>
        <fullName evidence="3">Glycosyltransferase</fullName>
    </submittedName>
</protein>
<dbReference type="Pfam" id="PF00535">
    <property type="entry name" value="Glycos_transf_2"/>
    <property type="match status" value="2"/>
</dbReference>
<dbReference type="Gene3D" id="3.40.50.2000">
    <property type="entry name" value="Glycogen Phosphorylase B"/>
    <property type="match status" value="1"/>
</dbReference>
<dbReference type="Gene3D" id="3.90.550.10">
    <property type="entry name" value="Spore Coat Polysaccharide Biosynthesis Protein SpsA, Chain A"/>
    <property type="match status" value="3"/>
</dbReference>
<dbReference type="SUPFAM" id="SSF53448">
    <property type="entry name" value="Nucleotide-diphospho-sugar transferases"/>
    <property type="match status" value="3"/>
</dbReference>
<dbReference type="PANTHER" id="PTHR43685">
    <property type="entry name" value="GLYCOSYLTRANSFERASE"/>
    <property type="match status" value="1"/>
</dbReference>
<dbReference type="InterPro" id="IPR001173">
    <property type="entry name" value="Glyco_trans_2-like"/>
</dbReference>
<dbReference type="InterPro" id="IPR050834">
    <property type="entry name" value="Glycosyltransf_2"/>
</dbReference>
<dbReference type="Proteomes" id="UP000256503">
    <property type="component" value="Chromosome"/>
</dbReference>
<proteinExistence type="predicted"/>
<accession>A0AAD0R0V6</accession>
<evidence type="ECO:0000313" key="3">
    <source>
        <dbReference type="EMBL" id="AXM98542.1"/>
    </source>
</evidence>
<dbReference type="AlphaFoldDB" id="A0AAD0R0V6"/>
<dbReference type="RefSeq" id="WP_016393849.1">
    <property type="nucleotide sequence ID" value="NZ_CP031146.1"/>
</dbReference>
<keyword evidence="1" id="KW-0472">Membrane</keyword>
<dbReference type="InterPro" id="IPR029044">
    <property type="entry name" value="Nucleotide-diphossugar_trans"/>
</dbReference>
<gene>
    <name evidence="3" type="ORF">DVB73_23500</name>
</gene>
<keyword evidence="1" id="KW-1003">Cell membrane</keyword>
<sequence length="1191" mass="132182">MNEKPLVSIVIPTYNPRFFAMALHSALGQTYEALEVLVCDDSEGDEIEAIVAAVEGEQRARLRYVRNVQRQGFVANVVRAVGLARGELVKVLCDDDRLFPQCVERQAEALAQHDEVGLVLSQRVLCDENNFILPMRLANARFANVDSLFKGEDMLALLDGRPINFIGNFSAALMRREQALQWLQALTGEGQCFVALLDLALFACLMRRANMVMLSEPGLIERLHPQRLSKQEALVQGAPQEWRWLMQMLAARSGEAAPASGWVRYVPLLEVHQQPRQWQEQCVVRIISNWQTRLKGRVGSECESYAELYEQWLAVRRFSDVQRRLLPQVVAAWPRQPRIVPVVLDVDGDAKAVEVTLDSLAGQLYPVHACVVLADQVPVSSIPLIQQPLQVDWPRQLNPLLASLEDADWVYLLRAGDRLSESSILLLAERAAVFPNLACAYSDEGAWLDGKPGEPVFKPDFNLDLLRSYPYVGRTLAFAREALLELGGLDGEFGELAPHDLLWRLVETRGPQVVEHIAEIQVQSLLSFAQWLSLPEVVTQSEPVLAAHLQRLGVAHRIRHDDLPLLNRVDYLHAGAPLVSIILPVGSDLARLQATLQGAIERTSNSHYEVLLVAGAEVAPDMAAWLQAMDELGAGMLRVVRANTGKLRSQLIDAAVAEARGEYLLLLDASVQVLEGQWLDEMLQHAQRAEVAVVGAKLVNTSGRVVEAGRVLGVSSVAGPAFAGEDLQARGYLQRLQVVQDWSAVGGDCLMVRKAVFEELGGLSAQPLEQGLAELDLCLRAGRLGYLVVGTPHAVLLKSEPVASVEPVDQQVLLEQQQVFCERWLGKVVRDPAYNPSLGLATADFSLEPSLRGSWNPLCARAVPAVLGLPINDTAVGHYRVDQPFRQLEAAGRVVGRIVYESPTVVQLARMDPDVIILQLRHAEDSVRDIERIARFSNARRIFEIDDYVLSAPKKNTHARNKPADIEQHLRRGIGLCDRLVVTTEALANALSSMHTDIRVVPNMLAPHLWADLPASRRGSASKPRVGWGGGTSHSGDLEIIAEVVRELANEVEWVFFGMCPEALKPYIHEYHPGVPLHLYPAKLASLNLDLALAPLEFHIFNDCKSNLRLLEYGACGYPTICTDTAAYRGYLPCTRVYSNSTEEWLEAIRSHLADPAASYRMGDQLREAVMRDFVLRDDNLRHWEWGWLAD</sequence>
<dbReference type="EMBL" id="CP031146">
    <property type="protein sequence ID" value="AXM98542.1"/>
    <property type="molecule type" value="Genomic_DNA"/>
</dbReference>
<dbReference type="SUPFAM" id="SSF53756">
    <property type="entry name" value="UDP-Glycosyltransferase/glycogen phosphorylase"/>
    <property type="match status" value="1"/>
</dbReference>
<name>A0AAD0R0V6_PSEDL</name>
<organism evidence="3 4">
    <name type="scientific">Pseudomonas plecoglossicida</name>
    <dbReference type="NCBI Taxonomy" id="70775"/>
    <lineage>
        <taxon>Bacteria</taxon>
        <taxon>Pseudomonadati</taxon>
        <taxon>Pseudomonadota</taxon>
        <taxon>Gammaproteobacteria</taxon>
        <taxon>Pseudomonadales</taxon>
        <taxon>Pseudomonadaceae</taxon>
        <taxon>Pseudomonas</taxon>
    </lineage>
</organism>
<dbReference type="CDD" id="cd00761">
    <property type="entry name" value="Glyco_tranf_GTA_type"/>
    <property type="match status" value="1"/>
</dbReference>